<dbReference type="EMBL" id="HBUF01341199">
    <property type="protein sequence ID" value="CAG6703788.1"/>
    <property type="molecule type" value="Transcribed_RNA"/>
</dbReference>
<keyword evidence="7 10" id="KW-0443">Lipid metabolism</keyword>
<dbReference type="EMBL" id="HBUF01341197">
    <property type="protein sequence ID" value="CAG6703779.1"/>
    <property type="molecule type" value="Transcribed_RNA"/>
</dbReference>
<accession>A0A8D8M515</accession>
<dbReference type="EMBL" id="HBUF01341205">
    <property type="protein sequence ID" value="CAG6703816.1"/>
    <property type="molecule type" value="Transcribed_RNA"/>
</dbReference>
<dbReference type="AlphaFoldDB" id="A0A8D8M515"/>
<comment type="subcellular location">
    <subcellularLocation>
        <location evidence="1">Membrane</location>
        <topology evidence="1">Multi-pass membrane protein</topology>
    </subcellularLocation>
</comment>
<dbReference type="EMBL" id="HBUF01594763">
    <property type="protein sequence ID" value="CAG6774421.1"/>
    <property type="molecule type" value="Transcribed_RNA"/>
</dbReference>
<dbReference type="EMBL" id="HBUF01341196">
    <property type="protein sequence ID" value="CAG6703774.1"/>
    <property type="molecule type" value="Transcribed_RNA"/>
</dbReference>
<dbReference type="CDD" id="cd05236">
    <property type="entry name" value="FAR-N_SDR_e"/>
    <property type="match status" value="1"/>
</dbReference>
<dbReference type="InterPro" id="IPR036291">
    <property type="entry name" value="NAD(P)-bd_dom_sf"/>
</dbReference>
<dbReference type="EMBL" id="HBUF01341207">
    <property type="protein sequence ID" value="CAG6703826.1"/>
    <property type="molecule type" value="Transcribed_RNA"/>
</dbReference>
<evidence type="ECO:0000256" key="2">
    <source>
        <dbReference type="ARBA" id="ARBA00005928"/>
    </source>
</evidence>
<dbReference type="EMBL" id="HBUF01594761">
    <property type="protein sequence ID" value="CAG6774419.1"/>
    <property type="molecule type" value="Transcribed_RNA"/>
</dbReference>
<keyword evidence="8 10" id="KW-0472">Membrane</keyword>
<evidence type="ECO:0000256" key="9">
    <source>
        <dbReference type="ARBA" id="ARBA00052530"/>
    </source>
</evidence>
<evidence type="ECO:0000259" key="12">
    <source>
        <dbReference type="Pfam" id="PF07993"/>
    </source>
</evidence>
<dbReference type="EC" id="1.2.1.84" evidence="10"/>
<keyword evidence="10" id="KW-0560">Oxidoreductase</keyword>
<keyword evidence="4 10" id="KW-0812">Transmembrane</keyword>
<proteinExistence type="inferred from homology"/>
<dbReference type="GO" id="GO:0005777">
    <property type="term" value="C:peroxisome"/>
    <property type="evidence" value="ECO:0007669"/>
    <property type="project" value="TreeGrafter"/>
</dbReference>
<dbReference type="EMBL" id="HBUF01341200">
    <property type="protein sequence ID" value="CAG6703793.1"/>
    <property type="molecule type" value="Transcribed_RNA"/>
</dbReference>
<organism evidence="13">
    <name type="scientific">Cacopsylla melanoneura</name>
    <dbReference type="NCBI Taxonomy" id="428564"/>
    <lineage>
        <taxon>Eukaryota</taxon>
        <taxon>Metazoa</taxon>
        <taxon>Ecdysozoa</taxon>
        <taxon>Arthropoda</taxon>
        <taxon>Hexapoda</taxon>
        <taxon>Insecta</taxon>
        <taxon>Pterygota</taxon>
        <taxon>Neoptera</taxon>
        <taxon>Paraneoptera</taxon>
        <taxon>Hemiptera</taxon>
        <taxon>Sternorrhyncha</taxon>
        <taxon>Psylloidea</taxon>
        <taxon>Psyllidae</taxon>
        <taxon>Psyllinae</taxon>
        <taxon>Cacopsylla</taxon>
    </lineage>
</organism>
<dbReference type="EMBL" id="HBUF01040218">
    <property type="protein sequence ID" value="CAG6617890.1"/>
    <property type="molecule type" value="Transcribed_RNA"/>
</dbReference>
<evidence type="ECO:0000313" key="13">
    <source>
        <dbReference type="EMBL" id="CAG6617892.1"/>
    </source>
</evidence>
<dbReference type="EMBL" id="HBUF01341203">
    <property type="protein sequence ID" value="CAG6703807.1"/>
    <property type="molecule type" value="Transcribed_RNA"/>
</dbReference>
<protein>
    <recommendedName>
        <fullName evidence="10">Fatty acyl-CoA reductase</fullName>
        <ecNumber evidence="10">1.2.1.84</ecNumber>
    </recommendedName>
</protein>
<evidence type="ECO:0000256" key="1">
    <source>
        <dbReference type="ARBA" id="ARBA00004141"/>
    </source>
</evidence>
<comment type="catalytic activity">
    <reaction evidence="9 10">
        <text>a long-chain fatty acyl-CoA + 2 NADPH + 2 H(+) = a long-chain primary fatty alcohol + 2 NADP(+) + CoA</text>
        <dbReference type="Rhea" id="RHEA:52716"/>
        <dbReference type="ChEBI" id="CHEBI:15378"/>
        <dbReference type="ChEBI" id="CHEBI:57287"/>
        <dbReference type="ChEBI" id="CHEBI:57783"/>
        <dbReference type="ChEBI" id="CHEBI:58349"/>
        <dbReference type="ChEBI" id="CHEBI:77396"/>
        <dbReference type="ChEBI" id="CHEBI:83139"/>
        <dbReference type="EC" id="1.2.1.84"/>
    </reaction>
</comment>
<dbReference type="GO" id="GO:0035336">
    <property type="term" value="P:long-chain fatty-acyl-CoA metabolic process"/>
    <property type="evidence" value="ECO:0007669"/>
    <property type="project" value="TreeGrafter"/>
</dbReference>
<feature type="domain" description="Fatty acyl-CoA reductase C-terminal" evidence="11">
    <location>
        <begin position="382"/>
        <end position="476"/>
    </location>
</feature>
<dbReference type="InterPro" id="IPR033640">
    <property type="entry name" value="FAR_C"/>
</dbReference>
<dbReference type="Pfam" id="PF03015">
    <property type="entry name" value="Sterile"/>
    <property type="match status" value="1"/>
</dbReference>
<dbReference type="EMBL" id="HBUF01242144">
    <property type="protein sequence ID" value="CAG6677293.1"/>
    <property type="molecule type" value="Transcribed_RNA"/>
</dbReference>
<keyword evidence="3 10" id="KW-0444">Lipid biosynthesis</keyword>
<dbReference type="SUPFAM" id="SSF51735">
    <property type="entry name" value="NAD(P)-binding Rossmann-fold domains"/>
    <property type="match status" value="1"/>
</dbReference>
<reference evidence="13" key="1">
    <citation type="submission" date="2021-05" db="EMBL/GenBank/DDBJ databases">
        <authorList>
            <person name="Alioto T."/>
            <person name="Alioto T."/>
            <person name="Gomez Garrido J."/>
        </authorList>
    </citation>
    <scope>NUCLEOTIDE SEQUENCE</scope>
</reference>
<dbReference type="EMBL" id="HBUF01341202">
    <property type="protein sequence ID" value="CAG6703803.1"/>
    <property type="molecule type" value="Transcribed_RNA"/>
</dbReference>
<dbReference type="EMBL" id="HBUF01341195">
    <property type="protein sequence ID" value="CAG6703770.1"/>
    <property type="molecule type" value="Transcribed_RNA"/>
</dbReference>
<evidence type="ECO:0000256" key="6">
    <source>
        <dbReference type="ARBA" id="ARBA00022989"/>
    </source>
</evidence>
<dbReference type="Pfam" id="PF07993">
    <property type="entry name" value="NAD_binding_4"/>
    <property type="match status" value="1"/>
</dbReference>
<comment type="function">
    <text evidence="10">Catalyzes the reduction of fatty acyl-CoA to fatty alcohols.</text>
</comment>
<evidence type="ECO:0000256" key="8">
    <source>
        <dbReference type="ARBA" id="ARBA00023136"/>
    </source>
</evidence>
<evidence type="ECO:0000256" key="7">
    <source>
        <dbReference type="ARBA" id="ARBA00023098"/>
    </source>
</evidence>
<dbReference type="EMBL" id="HBUF01242146">
    <property type="protein sequence ID" value="CAG6677295.1"/>
    <property type="molecule type" value="Transcribed_RNA"/>
</dbReference>
<evidence type="ECO:0000259" key="11">
    <source>
        <dbReference type="Pfam" id="PF03015"/>
    </source>
</evidence>
<dbReference type="EMBL" id="HBUF01040221">
    <property type="protein sequence ID" value="CAG6617893.1"/>
    <property type="molecule type" value="Transcribed_RNA"/>
</dbReference>
<dbReference type="EMBL" id="HBUF01040219">
    <property type="protein sequence ID" value="CAG6617891.1"/>
    <property type="molecule type" value="Transcribed_RNA"/>
</dbReference>
<dbReference type="InterPro" id="IPR026055">
    <property type="entry name" value="FAR"/>
</dbReference>
<dbReference type="EMBL" id="HBUF01341201">
    <property type="protein sequence ID" value="CAG6703798.1"/>
    <property type="molecule type" value="Transcribed_RNA"/>
</dbReference>
<name>A0A8D8M515_9HEMI</name>
<dbReference type="PANTHER" id="PTHR11011">
    <property type="entry name" value="MALE STERILITY PROTEIN 2-RELATED"/>
    <property type="match status" value="1"/>
</dbReference>
<evidence type="ECO:0000256" key="10">
    <source>
        <dbReference type="RuleBase" id="RU363097"/>
    </source>
</evidence>
<feature type="transmembrane region" description="Helical" evidence="10">
    <location>
        <begin position="492"/>
        <end position="510"/>
    </location>
</feature>
<dbReference type="InterPro" id="IPR013120">
    <property type="entry name" value="FAR_NAD-bd"/>
</dbReference>
<keyword evidence="5 10" id="KW-0521">NADP</keyword>
<dbReference type="GO" id="GO:0080019">
    <property type="term" value="F:alcohol-forming very long-chain fatty acyl-CoA reductase activity"/>
    <property type="evidence" value="ECO:0007669"/>
    <property type="project" value="InterPro"/>
</dbReference>
<dbReference type="Gene3D" id="3.40.50.720">
    <property type="entry name" value="NAD(P)-binding Rossmann-like Domain"/>
    <property type="match status" value="1"/>
</dbReference>
<dbReference type="GO" id="GO:0102965">
    <property type="term" value="F:alcohol-forming long-chain fatty acyl-CoA reductase activity"/>
    <property type="evidence" value="ECO:0007669"/>
    <property type="project" value="UniProtKB-EC"/>
</dbReference>
<dbReference type="EMBL" id="HBUF01341194">
    <property type="protein sequence ID" value="CAG6703766.1"/>
    <property type="molecule type" value="Transcribed_RNA"/>
</dbReference>
<feature type="domain" description="Thioester reductase (TE)" evidence="12">
    <location>
        <begin position="39"/>
        <end position="310"/>
    </location>
</feature>
<dbReference type="FunFam" id="3.40.50.720:FF:000143">
    <property type="entry name" value="Fatty acyl-CoA reductase"/>
    <property type="match status" value="1"/>
</dbReference>
<dbReference type="EMBL" id="HBUF01341193">
    <property type="protein sequence ID" value="CAG6703761.1"/>
    <property type="molecule type" value="Transcribed_RNA"/>
</dbReference>
<sequence>MTTETISASSPWIPNVPTHLDHLPDRIGSCFESKNIFMTGASGFIGKVLLEKLLRITDNGKIYILLRPKKDKTFKERVAEIFSSPLYDALKGVKKESVIYDRVIPINGDIALTDLGISSQDRQLLNDQIQIVFHIAATVRFDDTMQTYVMLNTRATKNMLSLSKQMSHLQVFVYVSTAYCHPKEKVLEEKIYPPPTNPHKVIEKAELLSRKELELLKQEFLQDFPNGYAYTKCLCEGIVTEYMEAGMPCMILRPSIIIPIWKDPLPGWTDNINGPTGLLIGAGKGIIRTMFCDHGNSADFVPVDILINGMLLSTWNFLSNQDNPMKVVNLTANKDFQITWLEITEYGKEIARSKVPLNNVIWYPGGIITKSQLLFQISAFFYHTIPSIILDNLLPLVGHEPVLKRVHNRIKKGFDVLEYYANNCWAFKNDNLHALGKLLNEKEKIRYDITMFANIGEAVSYLEMCAHGARQYLLNEPADTLPAAKTHIRRMFYVHYISQGLMLLFFFWILSKIFL</sequence>
<dbReference type="PANTHER" id="PTHR11011:SF61">
    <property type="entry name" value="FATTY ACYL-COA REDUCTASE"/>
    <property type="match status" value="1"/>
</dbReference>
<comment type="similarity">
    <text evidence="2 10">Belongs to the fatty acyl-CoA reductase family.</text>
</comment>
<evidence type="ECO:0000256" key="3">
    <source>
        <dbReference type="ARBA" id="ARBA00022516"/>
    </source>
</evidence>
<dbReference type="EMBL" id="HBUF01341204">
    <property type="protein sequence ID" value="CAG6703812.1"/>
    <property type="molecule type" value="Transcribed_RNA"/>
</dbReference>
<evidence type="ECO:0000256" key="4">
    <source>
        <dbReference type="ARBA" id="ARBA00022692"/>
    </source>
</evidence>
<dbReference type="GO" id="GO:0016020">
    <property type="term" value="C:membrane"/>
    <property type="evidence" value="ECO:0007669"/>
    <property type="project" value="UniProtKB-SubCell"/>
</dbReference>
<keyword evidence="6 10" id="KW-1133">Transmembrane helix</keyword>
<dbReference type="CDD" id="cd09071">
    <property type="entry name" value="FAR_C"/>
    <property type="match status" value="1"/>
</dbReference>
<dbReference type="EMBL" id="HBUF01341206">
    <property type="protein sequence ID" value="CAG6703821.1"/>
    <property type="molecule type" value="Transcribed_RNA"/>
</dbReference>
<dbReference type="EMBL" id="HBUF01040220">
    <property type="protein sequence ID" value="CAG6617892.1"/>
    <property type="molecule type" value="Transcribed_RNA"/>
</dbReference>
<dbReference type="EMBL" id="HBUF01594762">
    <property type="protein sequence ID" value="CAG6774420.1"/>
    <property type="molecule type" value="Transcribed_RNA"/>
</dbReference>
<dbReference type="EMBL" id="HBUF01242145">
    <property type="protein sequence ID" value="CAG6677294.1"/>
    <property type="molecule type" value="Transcribed_RNA"/>
</dbReference>
<evidence type="ECO:0000256" key="5">
    <source>
        <dbReference type="ARBA" id="ARBA00022857"/>
    </source>
</evidence>
<dbReference type="EMBL" id="HBUF01341198">
    <property type="protein sequence ID" value="CAG6703783.1"/>
    <property type="molecule type" value="Transcribed_RNA"/>
</dbReference>